<evidence type="ECO:0000313" key="1">
    <source>
        <dbReference type="EMBL" id="MBB2893106.1"/>
    </source>
</evidence>
<proteinExistence type="predicted"/>
<dbReference type="SUPFAM" id="SSF54593">
    <property type="entry name" value="Glyoxalase/Bleomycin resistance protein/Dihydroxybiphenyl dioxygenase"/>
    <property type="match status" value="1"/>
</dbReference>
<keyword evidence="2" id="KW-1185">Reference proteome</keyword>
<dbReference type="AlphaFoldDB" id="A0A839NBT8"/>
<keyword evidence="1" id="KW-0560">Oxidoreductase</keyword>
<sequence length="133" mass="15174">MANPVHHIELWTTDIRHGGASFDWLLTRIGWDEDVDAAWDAGRVWRRQGAPYIVLEQSSAVTGRHERMRAGLNHLALRAPDRETLDRLRDDSAAHGWSELFAQHYPHAGGPHHTALFVENEEGFEFEIVVDDD</sequence>
<accession>A0A839NBT8</accession>
<comment type="caution">
    <text evidence="1">The sequence shown here is derived from an EMBL/GenBank/DDBJ whole genome shotgun (WGS) entry which is preliminary data.</text>
</comment>
<dbReference type="Pfam" id="PF13669">
    <property type="entry name" value="Glyoxalase_4"/>
    <property type="match status" value="1"/>
</dbReference>
<dbReference type="Proteomes" id="UP000559182">
    <property type="component" value="Unassembled WGS sequence"/>
</dbReference>
<dbReference type="EMBL" id="JACHVQ010000002">
    <property type="protein sequence ID" value="MBB2893106.1"/>
    <property type="molecule type" value="Genomic_DNA"/>
</dbReference>
<organism evidence="1 2">
    <name type="scientific">Flexivirga oryzae</name>
    <dbReference type="NCBI Taxonomy" id="1794944"/>
    <lineage>
        <taxon>Bacteria</taxon>
        <taxon>Bacillati</taxon>
        <taxon>Actinomycetota</taxon>
        <taxon>Actinomycetes</taxon>
        <taxon>Micrococcales</taxon>
        <taxon>Dermacoccaceae</taxon>
        <taxon>Flexivirga</taxon>
    </lineage>
</organism>
<gene>
    <name evidence="1" type="ORF">FHU39_003124</name>
</gene>
<dbReference type="RefSeq" id="WP_183321465.1">
    <property type="nucleotide sequence ID" value="NZ_JACHVQ010000002.1"/>
</dbReference>
<reference evidence="1 2" key="1">
    <citation type="submission" date="2020-08" db="EMBL/GenBank/DDBJ databases">
        <title>Sequencing the genomes of 1000 actinobacteria strains.</title>
        <authorList>
            <person name="Klenk H.-P."/>
        </authorList>
    </citation>
    <scope>NUCLEOTIDE SEQUENCE [LARGE SCALE GENOMIC DNA]</scope>
    <source>
        <strain evidence="1 2">DSM 105369</strain>
    </source>
</reference>
<protein>
    <submittedName>
        <fullName evidence="1">Catechol-2,3-dioxygenase</fullName>
    </submittedName>
</protein>
<dbReference type="GO" id="GO:0051213">
    <property type="term" value="F:dioxygenase activity"/>
    <property type="evidence" value="ECO:0007669"/>
    <property type="project" value="UniProtKB-KW"/>
</dbReference>
<dbReference type="Gene3D" id="3.10.180.10">
    <property type="entry name" value="2,3-Dihydroxybiphenyl 1,2-Dioxygenase, domain 1"/>
    <property type="match status" value="1"/>
</dbReference>
<dbReference type="InterPro" id="IPR029068">
    <property type="entry name" value="Glyas_Bleomycin-R_OHBP_Dase"/>
</dbReference>
<name>A0A839NBT8_9MICO</name>
<evidence type="ECO:0000313" key="2">
    <source>
        <dbReference type="Proteomes" id="UP000559182"/>
    </source>
</evidence>
<keyword evidence="1" id="KW-0223">Dioxygenase</keyword>